<proteinExistence type="predicted"/>
<dbReference type="OrthoDB" id="4062651at2759"/>
<evidence type="ECO:0000313" key="2">
    <source>
        <dbReference type="Proteomes" id="UP000663760"/>
    </source>
</evidence>
<accession>A0A7I8LDR6</accession>
<evidence type="ECO:0000313" key="1">
    <source>
        <dbReference type="EMBL" id="CAA7407444.1"/>
    </source>
</evidence>
<name>A0A7I8LDR6_SPIIN</name>
<dbReference type="AlphaFoldDB" id="A0A7I8LDR6"/>
<dbReference type="EMBL" id="LR746276">
    <property type="protein sequence ID" value="CAA7407444.1"/>
    <property type="molecule type" value="Genomic_DNA"/>
</dbReference>
<sequence>MVEGPKLAGIMSGGGGGNFHGRKLYDLAFYQKLGDGSTMSVDSIGSLETSTVGGSVAMSVDNSSVGSNDSQTLFLNQLGLRPMPTNINSVGYSILRPTRVYPSLGDDALGQALMDDRFPTQGLAEYDEWTIDLRKLNLGAPIAQGAFGKLYKGARQQILTVHQSTIQAIDGSDFWTVAGPKCASSLGLSLTGHGFADENDDLLINEASK</sequence>
<reference evidence="1" key="1">
    <citation type="submission" date="2020-02" db="EMBL/GenBank/DDBJ databases">
        <authorList>
            <person name="Scholz U."/>
            <person name="Mascher M."/>
            <person name="Fiebig A."/>
        </authorList>
    </citation>
    <scope>NUCLEOTIDE SEQUENCE</scope>
</reference>
<dbReference type="Proteomes" id="UP000663760">
    <property type="component" value="Chromosome 13"/>
</dbReference>
<protein>
    <submittedName>
        <fullName evidence="1">Uncharacterized protein</fullName>
    </submittedName>
</protein>
<keyword evidence="2" id="KW-1185">Reference proteome</keyword>
<gene>
    <name evidence="1" type="ORF">SI8410_13018122</name>
</gene>
<organism evidence="1 2">
    <name type="scientific">Spirodela intermedia</name>
    <name type="common">Intermediate duckweed</name>
    <dbReference type="NCBI Taxonomy" id="51605"/>
    <lineage>
        <taxon>Eukaryota</taxon>
        <taxon>Viridiplantae</taxon>
        <taxon>Streptophyta</taxon>
        <taxon>Embryophyta</taxon>
        <taxon>Tracheophyta</taxon>
        <taxon>Spermatophyta</taxon>
        <taxon>Magnoliopsida</taxon>
        <taxon>Liliopsida</taxon>
        <taxon>Araceae</taxon>
        <taxon>Lemnoideae</taxon>
        <taxon>Spirodela</taxon>
    </lineage>
</organism>